<dbReference type="GO" id="GO:0005634">
    <property type="term" value="C:nucleus"/>
    <property type="evidence" value="ECO:0007669"/>
    <property type="project" value="UniProtKB-ARBA"/>
</dbReference>
<gene>
    <name evidence="2" type="primary">pol_10</name>
    <name evidence="2" type="ORF">NGRA_3107</name>
</gene>
<dbReference type="InterPro" id="IPR001584">
    <property type="entry name" value="Integrase_cat-core"/>
</dbReference>
<evidence type="ECO:0000259" key="1">
    <source>
        <dbReference type="PROSITE" id="PS50994"/>
    </source>
</evidence>
<reference evidence="2 3" key="1">
    <citation type="journal article" date="2020" name="Genome Biol. Evol.">
        <title>Comparative genomics of strictly vertically transmitted, feminizing microsporidia endosymbionts of amphipod crustaceans.</title>
        <authorList>
            <person name="Cormier A."/>
            <person name="Chebbi M.A."/>
            <person name="Giraud I."/>
            <person name="Wattier R."/>
            <person name="Teixeira M."/>
            <person name="Gilbert C."/>
            <person name="Rigaud T."/>
            <person name="Cordaux R."/>
        </authorList>
    </citation>
    <scope>NUCLEOTIDE SEQUENCE [LARGE SCALE GENOMIC DNA]</scope>
    <source>
        <strain evidence="2 3">Ou3-Ou53</strain>
    </source>
</reference>
<accession>A0A9P6GVV7</accession>
<organism evidence="2 3">
    <name type="scientific">Nosema granulosis</name>
    <dbReference type="NCBI Taxonomy" id="83296"/>
    <lineage>
        <taxon>Eukaryota</taxon>
        <taxon>Fungi</taxon>
        <taxon>Fungi incertae sedis</taxon>
        <taxon>Microsporidia</taxon>
        <taxon>Nosematidae</taxon>
        <taxon>Nosema</taxon>
    </lineage>
</organism>
<sequence>MVNGCEICQSRRALVTRPIIAEHQRERYIVDLVDFKYYSDVNDGFKWMLVMVYSFSKYMWTVPLKEKSASAVVPANRTIFMTFGPSFLLHSDNGREFCNEPMRLMLEEFNVRHVRGRARCPWIQGQVERANQTIKWMIGSRFLTLNTPGRWISVRESSTYSYNHMRHGTTSNTPFILFFGPPLRDLMQEEHLNSVIEEFNVVDVEDTMEDVEPMDILNISNFEFLDQEGIEEDKVPLDVQNIAQDDLASNLRDSAKESTQRAADRMVARSMWRNDYIDFQLGSRVLIRPDIDSNQ</sequence>
<evidence type="ECO:0000313" key="3">
    <source>
        <dbReference type="Proteomes" id="UP000740883"/>
    </source>
</evidence>
<proteinExistence type="predicted"/>
<dbReference type="GO" id="GO:0015074">
    <property type="term" value="P:DNA integration"/>
    <property type="evidence" value="ECO:0007669"/>
    <property type="project" value="InterPro"/>
</dbReference>
<dbReference type="PROSITE" id="PS50994">
    <property type="entry name" value="INTEGRASE"/>
    <property type="match status" value="1"/>
</dbReference>
<dbReference type="Pfam" id="PF00665">
    <property type="entry name" value="rve"/>
    <property type="match status" value="1"/>
</dbReference>
<comment type="caution">
    <text evidence="2">The sequence shown here is derived from an EMBL/GenBank/DDBJ whole genome shotgun (WGS) entry which is preliminary data.</text>
</comment>
<dbReference type="GO" id="GO:0003676">
    <property type="term" value="F:nucleic acid binding"/>
    <property type="evidence" value="ECO:0007669"/>
    <property type="project" value="InterPro"/>
</dbReference>
<dbReference type="AlphaFoldDB" id="A0A9P6GVV7"/>
<dbReference type="OrthoDB" id="413361at2759"/>
<dbReference type="InterPro" id="IPR036397">
    <property type="entry name" value="RNaseH_sf"/>
</dbReference>
<keyword evidence="3" id="KW-1185">Reference proteome</keyword>
<dbReference type="EMBL" id="SBJO01000582">
    <property type="protein sequence ID" value="KAF9760583.1"/>
    <property type="molecule type" value="Genomic_DNA"/>
</dbReference>
<protein>
    <submittedName>
        <fullName evidence="2">Gag-Pol polyprotein</fullName>
    </submittedName>
</protein>
<dbReference type="SUPFAM" id="SSF53098">
    <property type="entry name" value="Ribonuclease H-like"/>
    <property type="match status" value="1"/>
</dbReference>
<dbReference type="PANTHER" id="PTHR46585">
    <property type="entry name" value="INTEGRASE CORE DOMAIN CONTAINING PROTEIN"/>
    <property type="match status" value="1"/>
</dbReference>
<evidence type="ECO:0000313" key="2">
    <source>
        <dbReference type="EMBL" id="KAF9760583.1"/>
    </source>
</evidence>
<dbReference type="Gene3D" id="3.30.420.10">
    <property type="entry name" value="Ribonuclease H-like superfamily/Ribonuclease H"/>
    <property type="match status" value="1"/>
</dbReference>
<dbReference type="InterPro" id="IPR012337">
    <property type="entry name" value="RNaseH-like_sf"/>
</dbReference>
<name>A0A9P6GVV7_9MICR</name>
<feature type="domain" description="Integrase catalytic" evidence="1">
    <location>
        <begin position="14"/>
        <end position="182"/>
    </location>
</feature>
<dbReference type="Proteomes" id="UP000740883">
    <property type="component" value="Unassembled WGS sequence"/>
</dbReference>